<protein>
    <submittedName>
        <fullName evidence="2">MBL fold metallo-hydrolase</fullName>
    </submittedName>
</protein>
<accession>A0ABV6HHG6</accession>
<dbReference type="PANTHER" id="PTHR42951:SF17">
    <property type="entry name" value="METALLO-BETA-LACTAMASE DOMAIN-CONTAINING PROTEIN"/>
    <property type="match status" value="1"/>
</dbReference>
<dbReference type="SUPFAM" id="SSF56281">
    <property type="entry name" value="Metallo-hydrolase/oxidoreductase"/>
    <property type="match status" value="1"/>
</dbReference>
<dbReference type="RefSeq" id="WP_130856352.1">
    <property type="nucleotide sequence ID" value="NZ_JBHLWO010000001.1"/>
</dbReference>
<dbReference type="InterPro" id="IPR036866">
    <property type="entry name" value="RibonucZ/Hydroxyglut_hydro"/>
</dbReference>
<dbReference type="InterPro" id="IPR001279">
    <property type="entry name" value="Metallo-B-lactamas"/>
</dbReference>
<dbReference type="InterPro" id="IPR050855">
    <property type="entry name" value="NDM-1-like"/>
</dbReference>
<evidence type="ECO:0000313" key="3">
    <source>
        <dbReference type="Proteomes" id="UP001589774"/>
    </source>
</evidence>
<dbReference type="PANTHER" id="PTHR42951">
    <property type="entry name" value="METALLO-BETA-LACTAMASE DOMAIN-CONTAINING"/>
    <property type="match status" value="1"/>
</dbReference>
<proteinExistence type="predicted"/>
<dbReference type="EMBL" id="JBHLWO010000001">
    <property type="protein sequence ID" value="MFC0318312.1"/>
    <property type="molecule type" value="Genomic_DNA"/>
</dbReference>
<dbReference type="Pfam" id="PF00753">
    <property type="entry name" value="Lactamase_B"/>
    <property type="match status" value="1"/>
</dbReference>
<organism evidence="2 3">
    <name type="scientific">Olivibacter oleidegradans</name>
    <dbReference type="NCBI Taxonomy" id="760123"/>
    <lineage>
        <taxon>Bacteria</taxon>
        <taxon>Pseudomonadati</taxon>
        <taxon>Bacteroidota</taxon>
        <taxon>Sphingobacteriia</taxon>
        <taxon>Sphingobacteriales</taxon>
        <taxon>Sphingobacteriaceae</taxon>
        <taxon>Olivibacter</taxon>
    </lineage>
</organism>
<feature type="domain" description="Metallo-beta-lactamase" evidence="1">
    <location>
        <begin position="35"/>
        <end position="245"/>
    </location>
</feature>
<keyword evidence="3" id="KW-1185">Reference proteome</keyword>
<sequence>MMKKSNDGKFIPMTSVNSNSGQEVTKDVFYYTNQIVNIVMIGEVGKEGWVLVDTGMPKCADEMIAVARSRFDEHPPAAIVLTHGHFDHVGNVVDLLTHWPDVPVFAHPLEFPYLTGLQDYPEPDTSVEGGMLAKLAAIYPHESIDIKERLFPLPEDGQVPFLSDWQWIHVPGHAPGQIALFREGDRLLLSADAIVTVRQDALYKVLMQKKEINGPPRYLTTNWKAAYDSAVKLQQLRPALLIAGHGEAMEGKDLTMGLSRLITEFDKIAISKHGRFVD</sequence>
<dbReference type="SMART" id="SM00849">
    <property type="entry name" value="Lactamase_B"/>
    <property type="match status" value="1"/>
</dbReference>
<comment type="caution">
    <text evidence="2">The sequence shown here is derived from an EMBL/GenBank/DDBJ whole genome shotgun (WGS) entry which is preliminary data.</text>
</comment>
<gene>
    <name evidence="2" type="ORF">ACFFI0_08320</name>
</gene>
<evidence type="ECO:0000259" key="1">
    <source>
        <dbReference type="SMART" id="SM00849"/>
    </source>
</evidence>
<name>A0ABV6HHG6_9SPHI</name>
<dbReference type="Proteomes" id="UP001589774">
    <property type="component" value="Unassembled WGS sequence"/>
</dbReference>
<reference evidence="2 3" key="1">
    <citation type="submission" date="2024-09" db="EMBL/GenBank/DDBJ databases">
        <authorList>
            <person name="Sun Q."/>
            <person name="Mori K."/>
        </authorList>
    </citation>
    <scope>NUCLEOTIDE SEQUENCE [LARGE SCALE GENOMIC DNA]</scope>
    <source>
        <strain evidence="2 3">CCM 7765</strain>
    </source>
</reference>
<evidence type="ECO:0000313" key="2">
    <source>
        <dbReference type="EMBL" id="MFC0318312.1"/>
    </source>
</evidence>
<dbReference type="Gene3D" id="3.60.15.10">
    <property type="entry name" value="Ribonuclease Z/Hydroxyacylglutathione hydrolase-like"/>
    <property type="match status" value="1"/>
</dbReference>
<dbReference type="CDD" id="cd07721">
    <property type="entry name" value="yflN-like_MBL-fold"/>
    <property type="match status" value="1"/>
</dbReference>